<dbReference type="EMBL" id="CAJFCJ010000024">
    <property type="protein sequence ID" value="CAD5125005.1"/>
    <property type="molecule type" value="Genomic_DNA"/>
</dbReference>
<dbReference type="OrthoDB" id="71260at2759"/>
<keyword evidence="3" id="KW-1185">Reference proteome</keyword>
<name>A0A7I8WA38_9ANNE</name>
<evidence type="ECO:0000313" key="2">
    <source>
        <dbReference type="EMBL" id="CAD5125005.1"/>
    </source>
</evidence>
<feature type="chain" id="PRO_5029681039" evidence="1">
    <location>
        <begin position="19"/>
        <end position="336"/>
    </location>
</feature>
<organism evidence="2 3">
    <name type="scientific">Dimorphilus gyrociliatus</name>
    <dbReference type="NCBI Taxonomy" id="2664684"/>
    <lineage>
        <taxon>Eukaryota</taxon>
        <taxon>Metazoa</taxon>
        <taxon>Spiralia</taxon>
        <taxon>Lophotrochozoa</taxon>
        <taxon>Annelida</taxon>
        <taxon>Polychaeta</taxon>
        <taxon>Polychaeta incertae sedis</taxon>
        <taxon>Dinophilidae</taxon>
        <taxon>Dimorphilus</taxon>
    </lineage>
</organism>
<feature type="signal peptide" evidence="1">
    <location>
        <begin position="1"/>
        <end position="18"/>
    </location>
</feature>
<evidence type="ECO:0000313" key="3">
    <source>
        <dbReference type="Proteomes" id="UP000549394"/>
    </source>
</evidence>
<gene>
    <name evidence="2" type="ORF">DGYR_LOCUS12461</name>
</gene>
<dbReference type="Proteomes" id="UP000549394">
    <property type="component" value="Unassembled WGS sequence"/>
</dbReference>
<protein>
    <submittedName>
        <fullName evidence="2">DgyrCDS13245</fullName>
    </submittedName>
</protein>
<comment type="caution">
    <text evidence="2">The sequence shown here is derived from an EMBL/GenBank/DDBJ whole genome shotgun (WGS) entry which is preliminary data.</text>
</comment>
<dbReference type="Gene3D" id="3.40.630.40">
    <property type="entry name" value="Zn-dependent exopeptidases"/>
    <property type="match status" value="1"/>
</dbReference>
<dbReference type="SUPFAM" id="SSF53187">
    <property type="entry name" value="Zn-dependent exopeptidases"/>
    <property type="match status" value="1"/>
</dbReference>
<proteinExistence type="predicted"/>
<reference evidence="2 3" key="1">
    <citation type="submission" date="2020-08" db="EMBL/GenBank/DDBJ databases">
        <authorList>
            <person name="Hejnol A."/>
        </authorList>
    </citation>
    <scope>NUCLEOTIDE SEQUENCE [LARGE SCALE GENOMIC DNA]</scope>
</reference>
<dbReference type="AlphaFoldDB" id="A0A7I8WA38"/>
<keyword evidence="1" id="KW-0732">Signal</keyword>
<accession>A0A7I8WA38</accession>
<evidence type="ECO:0000256" key="1">
    <source>
        <dbReference type="SAM" id="SignalP"/>
    </source>
</evidence>
<sequence>MLTSIVTMLIAGFSFANSVEIIKGHRNLTEYYIGDTNLIISVPHNGLSSPDDIPDRKNGCKDNTGKCIWKHNCTTPSTSCKPTTVTDSHTRKLAMLLYESYKNETKRSPHMIISNLRRAKMDPNRNRQEGAYDNTEALRVYDDYHGFINQAKNSINSFGLLLDIHGQSHAELWIELGYLFSREMLNTNDTNPETSSIFSLSKRFKNVTFENLLRGSESYGKLLDDLSYKTVPSPSYWSPGNGRYFRGGYITQTYGSRNEGEIDAIQIESPRNLRFTPALRNKYGKDLGTITAQFMDKYYKRQDSTDPTSGMNGLNNARNTISLYLCLLISVCLANF</sequence>